<reference evidence="1" key="1">
    <citation type="submission" date="2025-08" db="UniProtKB">
        <authorList>
            <consortium name="Ensembl"/>
        </authorList>
    </citation>
    <scope>IDENTIFICATION</scope>
</reference>
<keyword evidence="2" id="KW-1185">Reference proteome</keyword>
<dbReference type="Proteomes" id="UP000694522">
    <property type="component" value="Unplaced"/>
</dbReference>
<evidence type="ECO:0000313" key="1">
    <source>
        <dbReference type="Ensembl" id="ENSACOP00000019358.1"/>
    </source>
</evidence>
<proteinExistence type="predicted"/>
<evidence type="ECO:0000313" key="2">
    <source>
        <dbReference type="Proteomes" id="UP000694522"/>
    </source>
</evidence>
<accession>A0A8B9G3M7</accession>
<organism evidence="1 2">
    <name type="scientific">Amazona collaria</name>
    <name type="common">yellow-billed parrot</name>
    <dbReference type="NCBI Taxonomy" id="241587"/>
    <lineage>
        <taxon>Eukaryota</taxon>
        <taxon>Metazoa</taxon>
        <taxon>Chordata</taxon>
        <taxon>Craniata</taxon>
        <taxon>Vertebrata</taxon>
        <taxon>Euteleostomi</taxon>
        <taxon>Archelosauria</taxon>
        <taxon>Archosauria</taxon>
        <taxon>Dinosauria</taxon>
        <taxon>Saurischia</taxon>
        <taxon>Theropoda</taxon>
        <taxon>Coelurosauria</taxon>
        <taxon>Aves</taxon>
        <taxon>Neognathae</taxon>
        <taxon>Neoaves</taxon>
        <taxon>Telluraves</taxon>
        <taxon>Australaves</taxon>
        <taxon>Psittaciformes</taxon>
        <taxon>Psittacidae</taxon>
        <taxon>Amazona</taxon>
    </lineage>
</organism>
<name>A0A8B9G3M7_9PSIT</name>
<sequence length="321" mass="33601">MQRVRESFYYRKRSAYRNGFGDGGGMSSLHHSLPSKLSPSFPALPSSLHHSLPSKLPPSFPALPSSLHHSLPHQAPSIIPCPAKLPPSFPALPSSLLHSLPSKLPPSFPALQAPSIIPCPARLLPSFPALPSSLHHSLPHQAPSIIPCPAKLPPSFPALPSSLLHSLHVLLRGAVSQLPSGMLVSAGMNTAHACGALTAFSPWCLPLLCIPAEMEWQKGVSLGMLALFQVGRSFWPFAGAPPEVGCPCPATRVTAALQALGSGAVQASQGKGWGSKSGKSKEKPEKHNSLLWLAGAVNSSLPLALHLPVLSLPSISLVASS</sequence>
<protein>
    <submittedName>
        <fullName evidence="1">Uncharacterized protein</fullName>
    </submittedName>
</protein>
<reference evidence="1" key="2">
    <citation type="submission" date="2025-09" db="UniProtKB">
        <authorList>
            <consortium name="Ensembl"/>
        </authorList>
    </citation>
    <scope>IDENTIFICATION</scope>
</reference>
<dbReference type="Ensembl" id="ENSACOT00000020051.1">
    <property type="protein sequence ID" value="ENSACOP00000019358.1"/>
    <property type="gene ID" value="ENSACOG00000013326.1"/>
</dbReference>
<dbReference type="AlphaFoldDB" id="A0A8B9G3M7"/>